<evidence type="ECO:0000256" key="1">
    <source>
        <dbReference type="PROSITE-ProRule" id="PRU00409"/>
    </source>
</evidence>
<comment type="caution">
    <text evidence="3">The sequence shown here is derived from an EMBL/GenBank/DDBJ whole genome shotgun (WGS) entry which is preliminary data.</text>
</comment>
<evidence type="ECO:0000313" key="3">
    <source>
        <dbReference type="EMBL" id="MFC3674918.1"/>
    </source>
</evidence>
<dbReference type="PROSITE" id="PS50975">
    <property type="entry name" value="ATP_GRASP"/>
    <property type="match status" value="1"/>
</dbReference>
<dbReference type="Gene3D" id="3.40.50.20">
    <property type="match status" value="1"/>
</dbReference>
<protein>
    <recommendedName>
        <fullName evidence="2">ATP-grasp domain-containing protein</fullName>
    </recommendedName>
</protein>
<dbReference type="EMBL" id="JBHRYJ010000001">
    <property type="protein sequence ID" value="MFC3674918.1"/>
    <property type="molecule type" value="Genomic_DNA"/>
</dbReference>
<accession>A0ABV7VCX5</accession>
<dbReference type="Gene3D" id="3.30.470.20">
    <property type="entry name" value="ATP-grasp fold, B domain"/>
    <property type="match status" value="1"/>
</dbReference>
<dbReference type="Gene3D" id="3.30.1490.20">
    <property type="entry name" value="ATP-grasp fold, A domain"/>
    <property type="match status" value="1"/>
</dbReference>
<organism evidence="3 4">
    <name type="scientific">Ferrovibrio xuzhouensis</name>
    <dbReference type="NCBI Taxonomy" id="1576914"/>
    <lineage>
        <taxon>Bacteria</taxon>
        <taxon>Pseudomonadati</taxon>
        <taxon>Pseudomonadota</taxon>
        <taxon>Alphaproteobacteria</taxon>
        <taxon>Rhodospirillales</taxon>
        <taxon>Rhodospirillaceae</taxon>
        <taxon>Ferrovibrio</taxon>
    </lineage>
</organism>
<dbReference type="RefSeq" id="WP_379722497.1">
    <property type="nucleotide sequence ID" value="NZ_JBHRYJ010000001.1"/>
</dbReference>
<sequence length="360" mass="39545">MISVAITGLHRGDNPQPGAAVAAGLRRRFPDMRIVGLSYDPFESSLYSHDLSRPDAAYLLPYPGAGPAMTLERLDEILQQETLDMIIPCLDSEIGNFISLQPELRKRGIACVLPTQKSLDARSKVKLQELCGRLGISTPRTAFADDPATLAAHAEKIGYPVYVKGRFYEAHLATNQAELYQAFEDIFHVWGGPILVQESVVGEEYNIVGLGDGQGGLTTSCSIRKMLRTSAGKGFAGIVVADSEIDDMVARIIEALRWNGPFELEFIKMSGRPHAVFEMNPRFPAWVDFPSQIGCNLPARLVETVLKIPPLPLRRCAPGQMFIRHSIDIVTDIAEIAHMATTGEYRTPESDTSPKLEAVK</sequence>
<evidence type="ECO:0000259" key="2">
    <source>
        <dbReference type="PROSITE" id="PS50975"/>
    </source>
</evidence>
<keyword evidence="1" id="KW-0067">ATP-binding</keyword>
<proteinExistence type="predicted"/>
<keyword evidence="4" id="KW-1185">Reference proteome</keyword>
<gene>
    <name evidence="3" type="ORF">ACFOOQ_05130</name>
</gene>
<feature type="domain" description="ATP-grasp" evidence="2">
    <location>
        <begin position="128"/>
        <end position="306"/>
    </location>
</feature>
<reference evidence="4" key="1">
    <citation type="journal article" date="2019" name="Int. J. Syst. Evol. Microbiol.">
        <title>The Global Catalogue of Microorganisms (GCM) 10K type strain sequencing project: providing services to taxonomists for standard genome sequencing and annotation.</title>
        <authorList>
            <consortium name="The Broad Institute Genomics Platform"/>
            <consortium name="The Broad Institute Genome Sequencing Center for Infectious Disease"/>
            <person name="Wu L."/>
            <person name="Ma J."/>
        </authorList>
    </citation>
    <scope>NUCLEOTIDE SEQUENCE [LARGE SCALE GENOMIC DNA]</scope>
    <source>
        <strain evidence="4">KCTC 42182</strain>
    </source>
</reference>
<name>A0ABV7VCX5_9PROT</name>
<dbReference type="InterPro" id="IPR011761">
    <property type="entry name" value="ATP-grasp"/>
</dbReference>
<dbReference type="Proteomes" id="UP001595711">
    <property type="component" value="Unassembled WGS sequence"/>
</dbReference>
<keyword evidence="1" id="KW-0547">Nucleotide-binding</keyword>
<dbReference type="InterPro" id="IPR013815">
    <property type="entry name" value="ATP_grasp_subdomain_1"/>
</dbReference>
<evidence type="ECO:0000313" key="4">
    <source>
        <dbReference type="Proteomes" id="UP001595711"/>
    </source>
</evidence>
<dbReference type="SUPFAM" id="SSF56059">
    <property type="entry name" value="Glutathione synthetase ATP-binding domain-like"/>
    <property type="match status" value="1"/>
</dbReference>